<evidence type="ECO:0000259" key="1">
    <source>
        <dbReference type="Pfam" id="PF24240"/>
    </source>
</evidence>
<dbReference type="EMBL" id="MN739885">
    <property type="protein sequence ID" value="QHT75959.1"/>
    <property type="molecule type" value="Genomic_DNA"/>
</dbReference>
<feature type="domain" description="DUF7448" evidence="1">
    <location>
        <begin position="18"/>
        <end position="129"/>
    </location>
</feature>
<dbReference type="Pfam" id="PF24240">
    <property type="entry name" value="DUF7448"/>
    <property type="match status" value="1"/>
</dbReference>
<accession>A0A6C0H664</accession>
<name>A0A6C0H664_9ZZZZ</name>
<reference evidence="2" key="1">
    <citation type="journal article" date="2020" name="Nature">
        <title>Giant virus diversity and host interactions through global metagenomics.</title>
        <authorList>
            <person name="Schulz F."/>
            <person name="Roux S."/>
            <person name="Paez-Espino D."/>
            <person name="Jungbluth S."/>
            <person name="Walsh D.A."/>
            <person name="Denef V.J."/>
            <person name="McMahon K.D."/>
            <person name="Konstantinidis K.T."/>
            <person name="Eloe-Fadrosh E.A."/>
            <person name="Kyrpides N.C."/>
            <person name="Woyke T."/>
        </authorList>
    </citation>
    <scope>NUCLEOTIDE SEQUENCE</scope>
    <source>
        <strain evidence="2">GVMAG-M-3300023179-71</strain>
    </source>
</reference>
<evidence type="ECO:0000313" key="2">
    <source>
        <dbReference type="EMBL" id="QHT75959.1"/>
    </source>
</evidence>
<dbReference type="AlphaFoldDB" id="A0A6C0H664"/>
<dbReference type="InterPro" id="IPR055871">
    <property type="entry name" value="DUF7448"/>
</dbReference>
<sequence>MTTNYDIKDLNNEEFILANKEIVNIIELNDLSHWGGYVITLKNDKKIVLKISNERRCCEEFGYFINKKSDNNLIGAKIRTIKVYVNNNVDDNFIKGKVINFIFKTTDYKNFDIMLYNYHNGWYSHDISVQIIDECFLYEI</sequence>
<protein>
    <recommendedName>
        <fullName evidence="1">DUF7448 domain-containing protein</fullName>
    </recommendedName>
</protein>
<organism evidence="2">
    <name type="scientific">viral metagenome</name>
    <dbReference type="NCBI Taxonomy" id="1070528"/>
    <lineage>
        <taxon>unclassified sequences</taxon>
        <taxon>metagenomes</taxon>
        <taxon>organismal metagenomes</taxon>
    </lineage>
</organism>
<proteinExistence type="predicted"/>